<comment type="subcellular location">
    <subcellularLocation>
        <location evidence="1">Membrane</location>
    </subcellularLocation>
</comment>
<dbReference type="FunFam" id="1.10.287.950:FF:000001">
    <property type="entry name" value="Methyl-accepting chemotaxis sensory transducer"/>
    <property type="match status" value="1"/>
</dbReference>
<dbReference type="SMART" id="SM00283">
    <property type="entry name" value="MA"/>
    <property type="match status" value="1"/>
</dbReference>
<dbReference type="InterPro" id="IPR024478">
    <property type="entry name" value="HlyB_4HB_MCP"/>
</dbReference>
<dbReference type="eggNOG" id="COG0840">
    <property type="taxonomic scope" value="Bacteria"/>
</dbReference>
<evidence type="ECO:0000313" key="9">
    <source>
        <dbReference type="EMBL" id="ABB32648.1"/>
    </source>
</evidence>
<name>Q39SX6_GEOMG</name>
<feature type="region of interest" description="Disordered" evidence="5">
    <location>
        <begin position="450"/>
        <end position="480"/>
    </location>
</feature>
<dbReference type="Pfam" id="PF00015">
    <property type="entry name" value="MCPsignal"/>
    <property type="match status" value="1"/>
</dbReference>
<evidence type="ECO:0000256" key="4">
    <source>
        <dbReference type="PROSITE-ProRule" id="PRU00284"/>
    </source>
</evidence>
<organism evidence="9 10">
    <name type="scientific">Geobacter metallireducens (strain ATCC 53774 / DSM 7210 / GS-15)</name>
    <dbReference type="NCBI Taxonomy" id="269799"/>
    <lineage>
        <taxon>Bacteria</taxon>
        <taxon>Pseudomonadati</taxon>
        <taxon>Thermodesulfobacteriota</taxon>
        <taxon>Desulfuromonadia</taxon>
        <taxon>Geobacterales</taxon>
        <taxon>Geobacteraceae</taxon>
        <taxon>Geobacter</taxon>
    </lineage>
</organism>
<accession>Q39SX6</accession>
<keyword evidence="6" id="KW-0472">Membrane</keyword>
<dbReference type="Pfam" id="PF00672">
    <property type="entry name" value="HAMP"/>
    <property type="match status" value="1"/>
</dbReference>
<dbReference type="Pfam" id="PF12729">
    <property type="entry name" value="4HB_MCP_1"/>
    <property type="match status" value="1"/>
</dbReference>
<dbReference type="InterPro" id="IPR051310">
    <property type="entry name" value="MCP_chemotaxis"/>
</dbReference>
<comment type="similarity">
    <text evidence="3">Belongs to the methyl-accepting chemotaxis (MCP) protein family.</text>
</comment>
<reference evidence="9 10" key="2">
    <citation type="journal article" date="2009" name="BMC Microbiol.">
        <title>The genome sequence of Geobacter metallireducens: features of metabolism, physiology and regulation common and dissimilar to Geobacter sulfurreducens.</title>
        <authorList>
            <person name="Aklujkar M."/>
            <person name="Krushkal J."/>
            <person name="DiBartolo G."/>
            <person name="Lapidus A."/>
            <person name="Land M.L."/>
            <person name="Lovley D.R."/>
        </authorList>
    </citation>
    <scope>NUCLEOTIDE SEQUENCE [LARGE SCALE GENOMIC DNA]</scope>
    <source>
        <strain evidence="10">ATCC 53774 / DSM 7210 / GS-15</strain>
    </source>
</reference>
<keyword evidence="4" id="KW-0807">Transducer</keyword>
<evidence type="ECO:0000259" key="7">
    <source>
        <dbReference type="PROSITE" id="PS50111"/>
    </source>
</evidence>
<dbReference type="AlphaFoldDB" id="Q39SX6"/>
<keyword evidence="10" id="KW-1185">Reference proteome</keyword>
<keyword evidence="2" id="KW-0145">Chemotaxis</keyword>
<evidence type="ECO:0000259" key="8">
    <source>
        <dbReference type="PROSITE" id="PS50885"/>
    </source>
</evidence>
<dbReference type="Proteomes" id="UP000007073">
    <property type="component" value="Chromosome"/>
</dbReference>
<evidence type="ECO:0000256" key="2">
    <source>
        <dbReference type="ARBA" id="ARBA00022500"/>
    </source>
</evidence>
<reference evidence="9 10" key="1">
    <citation type="submission" date="2005-10" db="EMBL/GenBank/DDBJ databases">
        <title>Complete sequence of Geobacter metallireducens GS-15.</title>
        <authorList>
            <consortium name="US DOE Joint Genome Institute"/>
            <person name="Copeland A."/>
            <person name="Lucas S."/>
            <person name="Lapidus A."/>
            <person name="Barry K."/>
            <person name="Detter J.C."/>
            <person name="Glavina T."/>
            <person name="Hammon N."/>
            <person name="Israni S."/>
            <person name="Pitluck S."/>
            <person name="Di Bartolo G."/>
            <person name="Chain P."/>
            <person name="Schmutz J."/>
            <person name="Larimer F."/>
            <person name="Land M."/>
            <person name="Kyrpides N."/>
            <person name="Ivanova N."/>
            <person name="Richardson P."/>
        </authorList>
    </citation>
    <scope>NUCLEOTIDE SEQUENCE [LARGE SCALE GENOMIC DNA]</scope>
    <source>
        <strain evidence="10">ATCC 53774 / DSM 7210 / GS-15</strain>
    </source>
</reference>
<feature type="domain" description="Methyl-accepting transducer" evidence="7">
    <location>
        <begin position="446"/>
        <end position="661"/>
    </location>
</feature>
<keyword evidence="6" id="KW-1133">Transmembrane helix</keyword>
<dbReference type="InterPro" id="IPR003660">
    <property type="entry name" value="HAMP_dom"/>
</dbReference>
<dbReference type="PROSITE" id="PS50111">
    <property type="entry name" value="CHEMOTAXIS_TRANSDUC_2"/>
    <property type="match status" value="1"/>
</dbReference>
<dbReference type="Pfam" id="PF18947">
    <property type="entry name" value="HAMP_2"/>
    <property type="match status" value="1"/>
</dbReference>
<dbReference type="SMART" id="SM00304">
    <property type="entry name" value="HAMP"/>
    <property type="match status" value="2"/>
</dbReference>
<dbReference type="EMBL" id="CP000148">
    <property type="protein sequence ID" value="ABB32648.1"/>
    <property type="molecule type" value="Genomic_DNA"/>
</dbReference>
<evidence type="ECO:0000313" key="10">
    <source>
        <dbReference type="Proteomes" id="UP000007073"/>
    </source>
</evidence>
<feature type="domain" description="HAMP" evidence="8">
    <location>
        <begin position="391"/>
        <end position="441"/>
    </location>
</feature>
<evidence type="ECO:0000256" key="3">
    <source>
        <dbReference type="ARBA" id="ARBA00029447"/>
    </source>
</evidence>
<dbReference type="GO" id="GO:0004888">
    <property type="term" value="F:transmembrane signaling receptor activity"/>
    <property type="evidence" value="ECO:0007669"/>
    <property type="project" value="TreeGrafter"/>
</dbReference>
<feature type="compositionally biased region" description="Low complexity" evidence="5">
    <location>
        <begin position="464"/>
        <end position="480"/>
    </location>
</feature>
<dbReference type="PANTHER" id="PTHR43531:SF11">
    <property type="entry name" value="METHYL-ACCEPTING CHEMOTAXIS PROTEIN 3"/>
    <property type="match status" value="1"/>
</dbReference>
<dbReference type="CDD" id="cd06225">
    <property type="entry name" value="HAMP"/>
    <property type="match status" value="1"/>
</dbReference>
<dbReference type="Gene3D" id="1.10.287.950">
    <property type="entry name" value="Methyl-accepting chemotaxis protein"/>
    <property type="match status" value="1"/>
</dbReference>
<evidence type="ECO:0000256" key="1">
    <source>
        <dbReference type="ARBA" id="ARBA00004370"/>
    </source>
</evidence>
<gene>
    <name evidence="9" type="primary">mcp34H-3</name>
    <name evidence="9" type="ordered locus">Gmet_2423</name>
</gene>
<feature type="domain" description="HAMP" evidence="8">
    <location>
        <begin position="219"/>
        <end position="271"/>
    </location>
</feature>
<evidence type="ECO:0000256" key="6">
    <source>
        <dbReference type="SAM" id="Phobius"/>
    </source>
</evidence>
<dbReference type="SUPFAM" id="SSF158472">
    <property type="entry name" value="HAMP domain-like"/>
    <property type="match status" value="1"/>
</dbReference>
<protein>
    <submittedName>
        <fullName evidence="9">Methyl-accepting chemotaxis sensory transducer, class 34H</fullName>
    </submittedName>
</protein>
<dbReference type="GO" id="GO:0006935">
    <property type="term" value="P:chemotaxis"/>
    <property type="evidence" value="ECO:0007669"/>
    <property type="project" value="UniProtKB-KW"/>
</dbReference>
<feature type="transmembrane region" description="Helical" evidence="6">
    <location>
        <begin position="197"/>
        <end position="217"/>
    </location>
</feature>
<keyword evidence="6" id="KW-0812">Transmembrane</keyword>
<dbReference type="Gene3D" id="1.20.120.1530">
    <property type="match status" value="1"/>
</dbReference>
<dbReference type="InterPro" id="IPR004089">
    <property type="entry name" value="MCPsignal_dom"/>
</dbReference>
<dbReference type="HOGENOM" id="CLU_000445_107_16_7"/>
<sequence>MLKNQKIGIKLAIGFGLLTLFLLVVGGTGLWSTRQLKATMDDAIKVDADMVISGQRARANVNMLRRYEKDLYINIGNVQKTEEYRKKWDETFEHIMARVDAIEKGLSKTDYDSTKEKEVVAGLKKDLLGYANGFKKVHEKIKAGEIKTTTDANKAIGDVKDEAHRFEAGVNDFAKGSEKRMEEMVKEANALAGKAQMLLISVSAISIVLAIILAFILTRSITLPLQKAVAVSNALAVGDLSVAIDVDRTDETGQLLSSMKNMVESMRVLANAAEKVAGGDLSVKVVEVRSEQDILARNLGRMLATLNNLQRETEHLVTSVQDGKLDQRGDATSFDGGWRDLVAGINRLIEAFVAPIHMTAVSLDRISRGDIPERISEEYKGDFNEIKKNLNSLIDSMNAVTKLAQEIAGGNLMVEVRERSAQDELMRALASMVARLRDVVRDIVSAADNVGSGSQQLSSTSEEMSQGATEQAAAAEEASSSMEQMAANIRQNADNATQTERIATKSAADAIEGGKAVGNTVQAMKDIAGKISIIEEIARQTNLLALNAAIEAARAGEHGKGFAVVASEVRKLAERSQRAAGEISELSSSSVEVAVRAGELLATIVPDIQRTAELVQEISAACREQDTGAEQINKAIQQLDTVIQQNASASEEMSSTSEELASQAEQLQTTIGFFRIGDEERRRPEARLTRAAKRIHVGHMDAGNAALPAKNRGDQPPLAVGGISYDMGSGDSMDTEFEKF</sequence>
<dbReference type="eggNOG" id="COG1511">
    <property type="taxonomic scope" value="Bacteria"/>
</dbReference>
<dbReference type="SUPFAM" id="SSF58104">
    <property type="entry name" value="Methyl-accepting chemotaxis protein (MCP) signaling domain"/>
    <property type="match status" value="1"/>
</dbReference>
<dbReference type="PANTHER" id="PTHR43531">
    <property type="entry name" value="PROTEIN ICFG"/>
    <property type="match status" value="1"/>
</dbReference>
<dbReference type="RefSeq" id="WP_011366049.1">
    <property type="nucleotide sequence ID" value="NC_007517.1"/>
</dbReference>
<feature type="compositionally biased region" description="Polar residues" evidence="5">
    <location>
        <begin position="451"/>
        <end position="463"/>
    </location>
</feature>
<proteinExistence type="inferred from homology"/>
<dbReference type="GO" id="GO:0005886">
    <property type="term" value="C:plasma membrane"/>
    <property type="evidence" value="ECO:0007669"/>
    <property type="project" value="TreeGrafter"/>
</dbReference>
<dbReference type="GO" id="GO:0007165">
    <property type="term" value="P:signal transduction"/>
    <property type="evidence" value="ECO:0007669"/>
    <property type="project" value="UniProtKB-KW"/>
</dbReference>
<dbReference type="Gene3D" id="1.10.8.500">
    <property type="entry name" value="HAMP domain in histidine kinase"/>
    <property type="match status" value="1"/>
</dbReference>
<evidence type="ECO:0000256" key="5">
    <source>
        <dbReference type="SAM" id="MobiDB-lite"/>
    </source>
</evidence>
<dbReference type="STRING" id="269799.Gmet_2423"/>
<feature type="transmembrane region" description="Helical" evidence="6">
    <location>
        <begin position="12"/>
        <end position="31"/>
    </location>
</feature>
<dbReference type="PROSITE" id="PS50885">
    <property type="entry name" value="HAMP"/>
    <property type="match status" value="2"/>
</dbReference>
<dbReference type="KEGG" id="gme:Gmet_2423"/>